<dbReference type="RefSeq" id="WP_167916790.1">
    <property type="nucleotide sequence ID" value="NZ_JAAVJS010000003.1"/>
</dbReference>
<feature type="signal peptide" evidence="1">
    <location>
        <begin position="1"/>
        <end position="22"/>
    </location>
</feature>
<protein>
    <submittedName>
        <fullName evidence="2">Peptidase E</fullName>
    </submittedName>
</protein>
<reference evidence="2 3" key="1">
    <citation type="submission" date="2020-03" db="EMBL/GenBank/DDBJ databases">
        <title>Tamlana sp. nov, isolated from XXX.</title>
        <authorList>
            <person name="Cao W.R."/>
        </authorList>
    </citation>
    <scope>NUCLEOTIDE SEQUENCE [LARGE SCALE GENOMIC DNA]</scope>
    <source>
        <strain evidence="2 3">HST1-43</strain>
    </source>
</reference>
<accession>A0ABX1D852</accession>
<gene>
    <name evidence="2" type="ORF">HC176_03430</name>
</gene>
<dbReference type="InterPro" id="IPR046525">
    <property type="entry name" value="DUF6702"/>
</dbReference>
<dbReference type="Pfam" id="PF20420">
    <property type="entry name" value="DUF6702"/>
    <property type="match status" value="1"/>
</dbReference>
<sequence>MKPVKILLLACALSFFSFSAVHKYYISLTQIEYLTNKKSVQIISRLFVDDFENALRSRYNDNITFGDHQEAEKIDEYIERYINDKLTIKINGTKANFTYIGKESDVAIIKCYLEIEGVERIDSFEVTNKLLFDLIEEQQNIVKTKINSNQKSVILIPQKDTAVLKFN</sequence>
<dbReference type="Proteomes" id="UP000760545">
    <property type="component" value="Unassembled WGS sequence"/>
</dbReference>
<dbReference type="EMBL" id="JAAVJS010000003">
    <property type="protein sequence ID" value="NJX14537.1"/>
    <property type="molecule type" value="Genomic_DNA"/>
</dbReference>
<keyword evidence="1" id="KW-0732">Signal</keyword>
<feature type="chain" id="PRO_5046836063" evidence="1">
    <location>
        <begin position="23"/>
        <end position="167"/>
    </location>
</feature>
<proteinExistence type="predicted"/>
<evidence type="ECO:0000313" key="3">
    <source>
        <dbReference type="Proteomes" id="UP000760545"/>
    </source>
</evidence>
<keyword evidence="3" id="KW-1185">Reference proteome</keyword>
<evidence type="ECO:0000256" key="1">
    <source>
        <dbReference type="SAM" id="SignalP"/>
    </source>
</evidence>
<organism evidence="2 3">
    <name type="scientific">Tamlana crocina</name>
    <dbReference type="NCBI Taxonomy" id="393006"/>
    <lineage>
        <taxon>Bacteria</taxon>
        <taxon>Pseudomonadati</taxon>
        <taxon>Bacteroidota</taxon>
        <taxon>Flavobacteriia</taxon>
        <taxon>Flavobacteriales</taxon>
        <taxon>Flavobacteriaceae</taxon>
        <taxon>Tamlana</taxon>
    </lineage>
</organism>
<comment type="caution">
    <text evidence="2">The sequence shown here is derived from an EMBL/GenBank/DDBJ whole genome shotgun (WGS) entry which is preliminary data.</text>
</comment>
<name>A0ABX1D852_9FLAO</name>
<evidence type="ECO:0000313" key="2">
    <source>
        <dbReference type="EMBL" id="NJX14537.1"/>
    </source>
</evidence>